<evidence type="ECO:0008006" key="3">
    <source>
        <dbReference type="Google" id="ProtNLM"/>
    </source>
</evidence>
<protein>
    <recommendedName>
        <fullName evidence="3">F0F1-type ATP synthase</fullName>
    </recommendedName>
</protein>
<dbReference type="Proteomes" id="UP001139534">
    <property type="component" value="Unassembled WGS sequence"/>
</dbReference>
<organism evidence="1 2">
    <name type="scientific">Paenibacillus mellifer</name>
    <dbReference type="NCBI Taxonomy" id="2937794"/>
    <lineage>
        <taxon>Bacteria</taxon>
        <taxon>Bacillati</taxon>
        <taxon>Bacillota</taxon>
        <taxon>Bacilli</taxon>
        <taxon>Bacillales</taxon>
        <taxon>Paenibacillaceae</taxon>
        <taxon>Paenibacillus</taxon>
    </lineage>
</organism>
<name>A0A9X1XVJ5_9BACL</name>
<keyword evidence="2" id="KW-1185">Reference proteome</keyword>
<comment type="caution">
    <text evidence="1">The sequence shown here is derived from an EMBL/GenBank/DDBJ whole genome shotgun (WGS) entry which is preliminary data.</text>
</comment>
<proteinExistence type="predicted"/>
<evidence type="ECO:0000313" key="2">
    <source>
        <dbReference type="Proteomes" id="UP001139534"/>
    </source>
</evidence>
<dbReference type="AlphaFoldDB" id="A0A9X1XVJ5"/>
<reference evidence="1" key="1">
    <citation type="submission" date="2022-04" db="EMBL/GenBank/DDBJ databases">
        <authorList>
            <person name="Seo M.-J."/>
        </authorList>
    </citation>
    <scope>NUCLEOTIDE SEQUENCE</scope>
    <source>
        <strain evidence="1">MBLB2552</strain>
    </source>
</reference>
<dbReference type="EMBL" id="JALPRK010000004">
    <property type="protein sequence ID" value="MCK8486820.1"/>
    <property type="molecule type" value="Genomic_DNA"/>
</dbReference>
<sequence>MKITDWAILFVLIVVPILWLSGQRVEDLREVNRLETRYTAAIRTAVQDAAVALNRNELQQFESGYGSAKWMRADKEQALAALLQSLYLNFGVADDPVGQQVILGYIPAVVVMDYDGYYLYAADYEGGKDSNAYHWQDKKPYTYSDREGNSIAFTLDRNVTAYDAAADRWVNGLQSEVKSEVAIPLLQDDEQFEAVRRATIVRQIEEDLAQTIRNHNLLAVKLGVNYTFTLPVIAQEEWNNTLNDVGILVFLQGIPVGDHHYNNYAIGGGRLDRTPAILGAVDLLTGMKYYYRASCSGAQGLGYREEEIFSDEREAVKNGYFPLKCQTNDP</sequence>
<dbReference type="RefSeq" id="WP_248551026.1">
    <property type="nucleotide sequence ID" value="NZ_JALPRK010000004.1"/>
</dbReference>
<gene>
    <name evidence="1" type="ORF">M0651_06480</name>
</gene>
<evidence type="ECO:0000313" key="1">
    <source>
        <dbReference type="EMBL" id="MCK8486820.1"/>
    </source>
</evidence>
<accession>A0A9X1XVJ5</accession>